<dbReference type="GO" id="GO:0031106">
    <property type="term" value="P:septin ring organization"/>
    <property type="evidence" value="ECO:0007669"/>
    <property type="project" value="TreeGrafter"/>
</dbReference>
<feature type="compositionally biased region" description="Low complexity" evidence="1">
    <location>
        <begin position="349"/>
        <end position="366"/>
    </location>
</feature>
<feature type="compositionally biased region" description="Low complexity" evidence="1">
    <location>
        <begin position="659"/>
        <end position="674"/>
    </location>
</feature>
<feature type="region of interest" description="Disordered" evidence="1">
    <location>
        <begin position="1301"/>
        <end position="1619"/>
    </location>
</feature>
<dbReference type="SUPFAM" id="SSF50729">
    <property type="entry name" value="PH domain-like"/>
    <property type="match status" value="1"/>
</dbReference>
<feature type="compositionally biased region" description="Basic residues" evidence="1">
    <location>
        <begin position="377"/>
        <end position="386"/>
    </location>
</feature>
<evidence type="ECO:0000313" key="3">
    <source>
        <dbReference type="EMBL" id="KAK7895865.1"/>
    </source>
</evidence>
<feature type="compositionally biased region" description="Polar residues" evidence="1">
    <location>
        <begin position="1200"/>
        <end position="1213"/>
    </location>
</feature>
<dbReference type="Proteomes" id="UP001460270">
    <property type="component" value="Unassembled WGS sequence"/>
</dbReference>
<feature type="region of interest" description="Disordered" evidence="1">
    <location>
        <begin position="1"/>
        <end position="207"/>
    </location>
</feature>
<feature type="compositionally biased region" description="Low complexity" evidence="1">
    <location>
        <begin position="138"/>
        <end position="154"/>
    </location>
</feature>
<dbReference type="InterPro" id="IPR051364">
    <property type="entry name" value="Cytokinesis/Rho-signaling"/>
</dbReference>
<protein>
    <recommendedName>
        <fullName evidence="2">PH domain-containing protein</fullName>
    </recommendedName>
</protein>
<feature type="compositionally biased region" description="Basic and acidic residues" evidence="1">
    <location>
        <begin position="1148"/>
        <end position="1177"/>
    </location>
</feature>
<feature type="region of interest" description="Disordered" evidence="1">
    <location>
        <begin position="1076"/>
        <end position="1286"/>
    </location>
</feature>
<accession>A0AAW0NB46</accession>
<feature type="compositionally biased region" description="Polar residues" evidence="1">
    <location>
        <begin position="557"/>
        <end position="572"/>
    </location>
</feature>
<feature type="compositionally biased region" description="Polar residues" evidence="1">
    <location>
        <begin position="732"/>
        <end position="749"/>
    </location>
</feature>
<dbReference type="InterPro" id="IPR001849">
    <property type="entry name" value="PH_domain"/>
</dbReference>
<dbReference type="PANTHER" id="PTHR21538:SF19">
    <property type="entry name" value="RHOTEKIN"/>
    <property type="match status" value="1"/>
</dbReference>
<feature type="compositionally biased region" description="Basic residues" evidence="1">
    <location>
        <begin position="1388"/>
        <end position="1399"/>
    </location>
</feature>
<feature type="compositionally biased region" description="Basic and acidic residues" evidence="1">
    <location>
        <begin position="773"/>
        <end position="785"/>
    </location>
</feature>
<feature type="compositionally biased region" description="Polar residues" evidence="1">
    <location>
        <begin position="290"/>
        <end position="321"/>
    </location>
</feature>
<feature type="compositionally biased region" description="Polar residues" evidence="1">
    <location>
        <begin position="1268"/>
        <end position="1277"/>
    </location>
</feature>
<organism evidence="3 4">
    <name type="scientific">Mugilogobius chulae</name>
    <name type="common">yellowstripe goby</name>
    <dbReference type="NCBI Taxonomy" id="88201"/>
    <lineage>
        <taxon>Eukaryota</taxon>
        <taxon>Metazoa</taxon>
        <taxon>Chordata</taxon>
        <taxon>Craniata</taxon>
        <taxon>Vertebrata</taxon>
        <taxon>Euteleostomi</taxon>
        <taxon>Actinopterygii</taxon>
        <taxon>Neopterygii</taxon>
        <taxon>Teleostei</taxon>
        <taxon>Neoteleostei</taxon>
        <taxon>Acanthomorphata</taxon>
        <taxon>Gobiaria</taxon>
        <taxon>Gobiiformes</taxon>
        <taxon>Gobioidei</taxon>
        <taxon>Gobiidae</taxon>
        <taxon>Gobionellinae</taxon>
        <taxon>Mugilogobius</taxon>
    </lineage>
</organism>
<dbReference type="PANTHER" id="PTHR21538">
    <property type="entry name" value="ANILLIN/RHOTEKIN RTKN"/>
    <property type="match status" value="1"/>
</dbReference>
<feature type="compositionally biased region" description="Acidic residues" evidence="1">
    <location>
        <begin position="52"/>
        <end position="69"/>
    </location>
</feature>
<dbReference type="GO" id="GO:0005826">
    <property type="term" value="C:actomyosin contractile ring"/>
    <property type="evidence" value="ECO:0007669"/>
    <property type="project" value="TreeGrafter"/>
</dbReference>
<feature type="compositionally biased region" description="Polar residues" evidence="1">
    <location>
        <begin position="459"/>
        <end position="476"/>
    </location>
</feature>
<evidence type="ECO:0000313" key="4">
    <source>
        <dbReference type="Proteomes" id="UP001460270"/>
    </source>
</evidence>
<feature type="compositionally biased region" description="Polar residues" evidence="1">
    <location>
        <begin position="1098"/>
        <end position="1134"/>
    </location>
</feature>
<feature type="compositionally biased region" description="Polar residues" evidence="1">
    <location>
        <begin position="1582"/>
        <end position="1595"/>
    </location>
</feature>
<feature type="compositionally biased region" description="Basic residues" evidence="1">
    <location>
        <begin position="155"/>
        <end position="165"/>
    </location>
</feature>
<feature type="region of interest" description="Disordered" evidence="1">
    <location>
        <begin position="713"/>
        <end position="785"/>
    </location>
</feature>
<reference evidence="4" key="1">
    <citation type="submission" date="2024-04" db="EMBL/GenBank/DDBJ databases">
        <title>Salinicola lusitanus LLJ914,a marine bacterium isolated from the Okinawa Trough.</title>
        <authorList>
            <person name="Li J."/>
        </authorList>
    </citation>
    <scope>NUCLEOTIDE SEQUENCE [LARGE SCALE GENOMIC DNA]</scope>
</reference>
<dbReference type="InterPro" id="IPR011993">
    <property type="entry name" value="PH-like_dom_sf"/>
</dbReference>
<feature type="compositionally biased region" description="Basic residues" evidence="1">
    <location>
        <begin position="577"/>
        <end position="586"/>
    </location>
</feature>
<feature type="region of interest" description="Disordered" evidence="1">
    <location>
        <begin position="652"/>
        <end position="674"/>
    </location>
</feature>
<feature type="compositionally biased region" description="Polar residues" evidence="1">
    <location>
        <begin position="1483"/>
        <end position="1492"/>
    </location>
</feature>
<feature type="region of interest" description="Disordered" evidence="1">
    <location>
        <begin position="798"/>
        <end position="825"/>
    </location>
</feature>
<feature type="region of interest" description="Disordered" evidence="1">
    <location>
        <begin position="290"/>
        <end position="397"/>
    </location>
</feature>
<feature type="compositionally biased region" description="Polar residues" evidence="1">
    <location>
        <begin position="1460"/>
        <end position="1475"/>
    </location>
</feature>
<feature type="region of interest" description="Disordered" evidence="1">
    <location>
        <begin position="557"/>
        <end position="592"/>
    </location>
</feature>
<feature type="compositionally biased region" description="Low complexity" evidence="1">
    <location>
        <begin position="1439"/>
        <end position="1459"/>
    </location>
</feature>
<feature type="compositionally biased region" description="Polar residues" evidence="1">
    <location>
        <begin position="338"/>
        <end position="348"/>
    </location>
</feature>
<feature type="compositionally biased region" description="Polar residues" evidence="1">
    <location>
        <begin position="800"/>
        <end position="809"/>
    </location>
</feature>
<keyword evidence="4" id="KW-1185">Reference proteome</keyword>
<dbReference type="GO" id="GO:0000915">
    <property type="term" value="P:actomyosin contractile ring assembly"/>
    <property type="evidence" value="ECO:0007669"/>
    <property type="project" value="TreeGrafter"/>
</dbReference>
<feature type="compositionally biased region" description="Basic and acidic residues" evidence="1">
    <location>
        <begin position="1554"/>
        <end position="1567"/>
    </location>
</feature>
<dbReference type="EMBL" id="JBBPFD010000015">
    <property type="protein sequence ID" value="KAK7895865.1"/>
    <property type="molecule type" value="Genomic_DNA"/>
</dbReference>
<feature type="compositionally biased region" description="Basic and acidic residues" evidence="1">
    <location>
        <begin position="1222"/>
        <end position="1245"/>
    </location>
</feature>
<proteinExistence type="predicted"/>
<feature type="compositionally biased region" description="Polar residues" evidence="1">
    <location>
        <begin position="1309"/>
        <end position="1329"/>
    </location>
</feature>
<feature type="compositionally biased region" description="Low complexity" evidence="1">
    <location>
        <begin position="1360"/>
        <end position="1378"/>
    </location>
</feature>
<feature type="domain" description="PH" evidence="2">
    <location>
        <begin position="1804"/>
        <end position="1904"/>
    </location>
</feature>
<gene>
    <name evidence="3" type="ORF">WMY93_021190</name>
</gene>
<dbReference type="GO" id="GO:0000281">
    <property type="term" value="P:mitotic cytokinesis"/>
    <property type="evidence" value="ECO:0007669"/>
    <property type="project" value="TreeGrafter"/>
</dbReference>
<feature type="compositionally biased region" description="Polar residues" evidence="1">
    <location>
        <begin position="430"/>
        <end position="446"/>
    </location>
</feature>
<feature type="region of interest" description="Disordered" evidence="1">
    <location>
        <begin position="459"/>
        <end position="486"/>
    </location>
</feature>
<comment type="caution">
    <text evidence="3">The sequence shown here is derived from an EMBL/GenBank/DDBJ whole genome shotgun (WGS) entry which is preliminary data.</text>
</comment>
<feature type="compositionally biased region" description="Basic and acidic residues" evidence="1">
    <location>
        <begin position="72"/>
        <end position="98"/>
    </location>
</feature>
<evidence type="ECO:0000259" key="2">
    <source>
        <dbReference type="SMART" id="SM00233"/>
    </source>
</evidence>
<feature type="compositionally biased region" description="Basic and acidic residues" evidence="1">
    <location>
        <begin position="1410"/>
        <end position="1427"/>
    </location>
</feature>
<sequence length="1974" mass="215356">MSNEEQEGEKENVCNDKTSTSKPKRKKKDTDDLITDPQGDKKKRKKKKVTDSEEATLLEDQGEEIETSEGETTSKETMEDQVKKDSCTSHKTIERLSDNDSSDPEVTVVSAKPTRSGRLSKPVQCLNYPAKEDKDSSSDTTLTSPTRQTSAAAKAKCKTSGKRAKQAQQQSANESKKPKLITLRASRSEDSDDEEEGLDSPHFDNENSSSAFVPAVLCSPKPVVPEVEETMEELDILPDVLGMSKNTLCPDASCEQNETDCIEPCEHQLDLLVDVIDFLSEHVESCSNLAGNGNLVNLSQPTESQETMSDHTTNIESSQCSEIDDTSKPSLQLDEIAQGTSQPSAPEVSSTSQISDTQSITSSEESCSTQNNSSLPKKGRFSKIKPKPNLASRTAKQRTLTVAAEEAKQVELEATTSSPSQSSEELESTRAMSQPLQTESSLTDNTPIVMSSPVSQEQCGLQNAPKQTPETSTSIPLTEHERASTIQQNNCDLSTLKDKVEVVQGQTPINSDLTTTSQLMSLEHPKESVQLTSAEISATQTLDTQVVRSSDESCCSQETTSASQLSSHSVKNPSAPRKGRLSKIKPKPNVCASRTSKLPLKSGITIEKKMQIDCEIAGTSEPLSAALSVPRPEVVCCGDVDQESLTFKRHETEPAVTLETSQTQEQTEPESQSTFETHLFHLQEKSGTSFVQCEAKPQDQLKPVTKSAIAIESGNMHSTQSDQFSEEDKSSNTRPVQQSNPSSESSKLGTPQRRRWIPKVKPNLVSSPRTAKSKVDANEKSHMTDKLEKLSSVTLPLEQQAHQESTSTKPQEDKMANTEQSSTSSVSILDISMDAMVTQQASRAVQTNTAKVISSSVSEHNTGSTDKVETENISKDSSVVGKLSVANQANSEHGQLIKCASFDSDKTALEPKDTTHVKAGICEESRTSSSIYLETSEISIGHPELVDAPAELSSELQHNKAVTVSPSGSGKVRESSGQNTFVCPNIFPSLHPDQVPSDPDEPFFILSLTEIPVEAQHRHPFEPVVPPAAGIDISLSNIHIPTPEKAALSAGPICVEEYLQSAPSSDMNILAQAQEHPTVRRLTLPEVQDNSNSDKVDTQPTQSQTPVINTVSKTNSRRNLSSKAAANDANTNISIDHGKTSAHVQSSRRMDEKNSKTQRESDSKLKTKSAETMEVKPQHRKTTTSSKFLCGQNKSEEQTTEASISQVSSLHENSTVSSAAVKADDSSQQDNKKDKVRGNSNRKNEALNVAKVDNSGKQRKSKAMKSSELVSHQSDPIESSLLEEEPTNVSQYFLSDVFTEVESDDSPLTEKSNNDTTCTDKMQSQTAETIINKKQKRQTKASNTSSRGECSSVTEQQPPEVSVTKETTSSTVSVIEISDPSELDNKKSRGKGRNIKKNKNLCESSQSQKKCKEAVKSSKTDAYDTFKEIQSTSSMGRPLSQRRSLRSSSELSVSKNVSSEHNLQNKESTSVSQNPVGHVFTEVETSNYSATGKLSKDDACTEKTQTSETKRKTRRQIKAKASCSSQSLQQNPPTEEQMQETSIQRKHKSTNLDQSDKDEMRGKERANRRNTKSSVEVKARGSRSQRQCTAAQKSPETPPTESIKDNPSPSQILSTGSTLTGGESACFRSQVEWGVRGVTDSGGSWCAASRLLAAMNSQDVDRRSEGLTEAAVKAQLRRMRREYRACMFRKILATLLQGTRRGSLGVTAMGNFSGKKFRAAFESAAVCGSNPNGKTSAPVISDPSTLEPKFNLLAHVTLKLKHIYSGFKTHDLSVAVTEESSFWLPLYGNICCRLVAQPQCMLTPVLYGHLKVKGQDGWKNAYGVLKGRSLVCYQSEEIEISVPSHVIPITKDSLISVSEQTLEKPQSIHISTKTDREDVVYTVTADDHSAGQWQQCCTELMKFEESFAPKSIAVKQGSLFHEIVTPAAPKEGFVVSDLSAEMHNLLGRLSNKINGSLSWLSLKSQKDFGVTLLA</sequence>
<evidence type="ECO:0000256" key="1">
    <source>
        <dbReference type="SAM" id="MobiDB-lite"/>
    </source>
</evidence>
<feature type="compositionally biased region" description="Polar residues" evidence="1">
    <location>
        <begin position="1340"/>
        <end position="1359"/>
    </location>
</feature>
<dbReference type="Gene3D" id="2.30.29.30">
    <property type="entry name" value="Pleckstrin-homology domain (PH domain)/Phosphotyrosine-binding domain (PTB)"/>
    <property type="match status" value="1"/>
</dbReference>
<name>A0AAW0NB46_9GOBI</name>
<feature type="region of interest" description="Disordered" evidence="1">
    <location>
        <begin position="409"/>
        <end position="446"/>
    </location>
</feature>
<feature type="compositionally biased region" description="Polar residues" evidence="1">
    <location>
        <begin position="1605"/>
        <end position="1619"/>
    </location>
</feature>
<feature type="compositionally biased region" description="Polar residues" evidence="1">
    <location>
        <begin position="1522"/>
        <end position="1542"/>
    </location>
</feature>
<dbReference type="SMART" id="SM00233">
    <property type="entry name" value="PH"/>
    <property type="match status" value="1"/>
</dbReference>